<comment type="caution">
    <text evidence="1">The sequence shown here is derived from an EMBL/GenBank/DDBJ whole genome shotgun (WGS) entry which is preliminary data.</text>
</comment>
<dbReference type="EMBL" id="JBIRUI010000010">
    <property type="protein sequence ID" value="MFI1716273.1"/>
    <property type="molecule type" value="Genomic_DNA"/>
</dbReference>
<sequence length="115" mass="12219">MKAHSELRLLPWSGPDGKPCYLSTDDDSSHLSRLADHTEAAQLDLAFMLLDHASALLGDGDADPAELQVVAKILMGALQDTLRIAESRGHRLCSPSLHTHVDGAHGSTPPATVFG</sequence>
<protein>
    <submittedName>
        <fullName evidence="1">Uncharacterized protein</fullName>
    </submittedName>
</protein>
<proteinExistence type="predicted"/>
<dbReference type="RefSeq" id="WP_398710784.1">
    <property type="nucleotide sequence ID" value="NZ_JBIRUI010000010.1"/>
</dbReference>
<dbReference type="Proteomes" id="UP001611339">
    <property type="component" value="Unassembled WGS sequence"/>
</dbReference>
<organism evidence="1 2">
    <name type="scientific">Streptomyces litmocidini</name>
    <dbReference type="NCBI Taxonomy" id="67318"/>
    <lineage>
        <taxon>Bacteria</taxon>
        <taxon>Bacillati</taxon>
        <taxon>Actinomycetota</taxon>
        <taxon>Actinomycetes</taxon>
        <taxon>Kitasatosporales</taxon>
        <taxon>Streptomycetaceae</taxon>
        <taxon>Streptomyces</taxon>
    </lineage>
</organism>
<accession>A0ABW7U9K5</accession>
<evidence type="ECO:0000313" key="1">
    <source>
        <dbReference type="EMBL" id="MFI1716273.1"/>
    </source>
</evidence>
<evidence type="ECO:0000313" key="2">
    <source>
        <dbReference type="Proteomes" id="UP001611339"/>
    </source>
</evidence>
<gene>
    <name evidence="1" type="ORF">ACH407_22215</name>
</gene>
<reference evidence="1 2" key="1">
    <citation type="submission" date="2024-10" db="EMBL/GenBank/DDBJ databases">
        <title>The Natural Products Discovery Center: Release of the First 8490 Sequenced Strains for Exploring Actinobacteria Biosynthetic Diversity.</title>
        <authorList>
            <person name="Kalkreuter E."/>
            <person name="Kautsar S.A."/>
            <person name="Yang D."/>
            <person name="Bader C.D."/>
            <person name="Teijaro C.N."/>
            <person name="Fluegel L."/>
            <person name="Davis C.M."/>
            <person name="Simpson J.R."/>
            <person name="Lauterbach L."/>
            <person name="Steele A.D."/>
            <person name="Gui C."/>
            <person name="Meng S."/>
            <person name="Li G."/>
            <person name="Viehrig K."/>
            <person name="Ye F."/>
            <person name="Su P."/>
            <person name="Kiefer A.F."/>
            <person name="Nichols A."/>
            <person name="Cepeda A.J."/>
            <person name="Yan W."/>
            <person name="Fan B."/>
            <person name="Jiang Y."/>
            <person name="Adhikari A."/>
            <person name="Zheng C.-J."/>
            <person name="Schuster L."/>
            <person name="Cowan T.M."/>
            <person name="Smanski M.J."/>
            <person name="Chevrette M.G."/>
            <person name="De Carvalho L.P.S."/>
            <person name="Shen B."/>
        </authorList>
    </citation>
    <scope>NUCLEOTIDE SEQUENCE [LARGE SCALE GENOMIC DNA]</scope>
    <source>
        <strain evidence="1 2">NPDC020602</strain>
    </source>
</reference>
<name>A0ABW7U9K5_9ACTN</name>
<keyword evidence="2" id="KW-1185">Reference proteome</keyword>